<dbReference type="OrthoDB" id="5193947at2"/>
<dbReference type="Gene3D" id="1.10.1040.10">
    <property type="entry name" value="N-(1-d-carboxylethyl)-l-norvaline Dehydrogenase, domain 2"/>
    <property type="match status" value="1"/>
</dbReference>
<evidence type="ECO:0000256" key="11">
    <source>
        <dbReference type="PIRSR" id="PIRSR500134-3"/>
    </source>
</evidence>
<dbReference type="InterPro" id="IPR017476">
    <property type="entry name" value="UDP-Glc/GDP-Man"/>
</dbReference>
<dbReference type="HOGENOM" id="CLU_023810_2_0_11"/>
<evidence type="ECO:0000259" key="12">
    <source>
        <dbReference type="SMART" id="SM00984"/>
    </source>
</evidence>
<dbReference type="InterPro" id="IPR028357">
    <property type="entry name" value="UDPglc_DH_bac"/>
</dbReference>
<dbReference type="InterPro" id="IPR013328">
    <property type="entry name" value="6PGD_dom2"/>
</dbReference>
<dbReference type="GO" id="GO:0003979">
    <property type="term" value="F:UDP-glucose 6-dehydrogenase activity"/>
    <property type="evidence" value="ECO:0007669"/>
    <property type="project" value="UniProtKB-EC"/>
</dbReference>
<evidence type="ECO:0000256" key="6">
    <source>
        <dbReference type="ARBA" id="ARBA00023027"/>
    </source>
</evidence>
<evidence type="ECO:0000256" key="5">
    <source>
        <dbReference type="ARBA" id="ARBA00023002"/>
    </source>
</evidence>
<reference evidence="13 14" key="1">
    <citation type="journal article" date="2013" name="ISME J.">
        <title>A metabolic model for members of the genus Tetrasphaera involved in enhanced biological phosphorus removal.</title>
        <authorList>
            <person name="Kristiansen R."/>
            <person name="Nguyen H.T.T."/>
            <person name="Saunders A.M."/>
            <person name="Nielsen J.L."/>
            <person name="Wimmer R."/>
            <person name="Le V.Q."/>
            <person name="McIlroy S.J."/>
            <person name="Petrovski S."/>
            <person name="Seviour R.J."/>
            <person name="Calteau A."/>
            <person name="Nielsen K.L."/>
            <person name="Nielsen P.H."/>
        </authorList>
    </citation>
    <scope>NUCLEOTIDE SEQUENCE [LARGE SCALE GENOMIC DNA]</scope>
    <source>
        <strain evidence="13 14">Lp2</strain>
    </source>
</reference>
<feature type="binding site" evidence="10">
    <location>
        <begin position="144"/>
        <end position="147"/>
    </location>
    <ligand>
        <name>substrate</name>
    </ligand>
</feature>
<evidence type="ECO:0000256" key="8">
    <source>
        <dbReference type="PIRNR" id="PIRNR000124"/>
    </source>
</evidence>
<evidence type="ECO:0000256" key="9">
    <source>
        <dbReference type="PIRSR" id="PIRSR500134-1"/>
    </source>
</evidence>
<feature type="domain" description="UDP-glucose/GDP-mannose dehydrogenase C-terminal" evidence="12">
    <location>
        <begin position="302"/>
        <end position="389"/>
    </location>
</feature>
<dbReference type="NCBIfam" id="TIGR03026">
    <property type="entry name" value="NDP-sugDHase"/>
    <property type="match status" value="1"/>
</dbReference>
<keyword evidence="14" id="KW-1185">Reference proteome</keyword>
<dbReference type="STRING" id="1193181.BN10_520068"/>
<feature type="binding site" evidence="11">
    <location>
        <position position="258"/>
    </location>
    <ligand>
        <name>NAD(+)</name>
        <dbReference type="ChEBI" id="CHEBI:57540"/>
    </ligand>
</feature>
<dbReference type="InterPro" id="IPR014026">
    <property type="entry name" value="UDP-Glc/GDP-Man_DH_dimer"/>
</dbReference>
<accession>N0E015</accession>
<keyword evidence="6 8" id="KW-0520">NAD</keyword>
<feature type="binding site" evidence="10">
    <location>
        <position position="390"/>
    </location>
    <ligand>
        <name>substrate</name>
    </ligand>
</feature>
<dbReference type="Pfam" id="PF03720">
    <property type="entry name" value="UDPG_MGDP_dh_C"/>
    <property type="match status" value="1"/>
</dbReference>
<keyword evidence="5 8" id="KW-0560">Oxidoreductase</keyword>
<comment type="catalytic activity">
    <reaction evidence="7 8">
        <text>UDP-alpha-D-glucose + 2 NAD(+) + H2O = UDP-alpha-D-glucuronate + 2 NADH + 3 H(+)</text>
        <dbReference type="Rhea" id="RHEA:23596"/>
        <dbReference type="ChEBI" id="CHEBI:15377"/>
        <dbReference type="ChEBI" id="CHEBI:15378"/>
        <dbReference type="ChEBI" id="CHEBI:57540"/>
        <dbReference type="ChEBI" id="CHEBI:57945"/>
        <dbReference type="ChEBI" id="CHEBI:58052"/>
        <dbReference type="ChEBI" id="CHEBI:58885"/>
        <dbReference type="EC" id="1.1.1.22"/>
    </reaction>
</comment>
<gene>
    <name evidence="13" type="primary">ugd</name>
    <name evidence="13" type="ORF">BN10_520068</name>
</gene>
<dbReference type="InterPro" id="IPR008927">
    <property type="entry name" value="6-PGluconate_DH-like_C_sf"/>
</dbReference>
<dbReference type="PIRSF" id="PIRSF000124">
    <property type="entry name" value="UDPglc_GDPman_dh"/>
    <property type="match status" value="1"/>
</dbReference>
<evidence type="ECO:0000256" key="1">
    <source>
        <dbReference type="ARBA" id="ARBA00004701"/>
    </source>
</evidence>
<dbReference type="GO" id="GO:0000271">
    <property type="term" value="P:polysaccharide biosynthetic process"/>
    <property type="evidence" value="ECO:0007669"/>
    <property type="project" value="InterPro"/>
</dbReference>
<dbReference type="RefSeq" id="WP_010850021.1">
    <property type="nucleotide sequence ID" value="NZ_HF570956.1"/>
</dbReference>
<organism evidence="13 14">
    <name type="scientific">Phycicoccus elongatus Lp2</name>
    <dbReference type="NCBI Taxonomy" id="1193181"/>
    <lineage>
        <taxon>Bacteria</taxon>
        <taxon>Bacillati</taxon>
        <taxon>Actinomycetota</taxon>
        <taxon>Actinomycetes</taxon>
        <taxon>Micrococcales</taxon>
        <taxon>Intrasporangiaceae</taxon>
        <taxon>Phycicoccus</taxon>
    </lineage>
</organism>
<dbReference type="AlphaFoldDB" id="N0E015"/>
<evidence type="ECO:0000256" key="3">
    <source>
        <dbReference type="ARBA" id="ARBA00012954"/>
    </source>
</evidence>
<dbReference type="SUPFAM" id="SSF48179">
    <property type="entry name" value="6-phosphogluconate dehydrogenase C-terminal domain-like"/>
    <property type="match status" value="1"/>
</dbReference>
<evidence type="ECO:0000256" key="10">
    <source>
        <dbReference type="PIRSR" id="PIRSR500134-2"/>
    </source>
</evidence>
<dbReference type="PANTHER" id="PTHR43750">
    <property type="entry name" value="UDP-GLUCOSE 6-DEHYDROGENASE TUAD"/>
    <property type="match status" value="1"/>
</dbReference>
<feature type="binding site" evidence="11">
    <location>
        <position position="147"/>
    </location>
    <ligand>
        <name>NAD(+)</name>
        <dbReference type="ChEBI" id="CHEBI:57540"/>
    </ligand>
</feature>
<proteinExistence type="inferred from homology"/>
<feature type="binding site" evidence="11">
    <location>
        <position position="120"/>
    </location>
    <ligand>
        <name>NAD(+)</name>
        <dbReference type="ChEBI" id="CHEBI:57540"/>
    </ligand>
</feature>
<feature type="binding site" evidence="11">
    <location>
        <position position="31"/>
    </location>
    <ligand>
        <name>NAD(+)</name>
        <dbReference type="ChEBI" id="CHEBI:57540"/>
    </ligand>
</feature>
<comment type="similarity">
    <text evidence="2 8">Belongs to the UDP-glucose/GDP-mannose dehydrogenase family.</text>
</comment>
<evidence type="ECO:0000256" key="7">
    <source>
        <dbReference type="ARBA" id="ARBA00047473"/>
    </source>
</evidence>
<dbReference type="GO" id="GO:0051287">
    <property type="term" value="F:NAD binding"/>
    <property type="evidence" value="ECO:0007669"/>
    <property type="project" value="InterPro"/>
</dbReference>
<protein>
    <recommendedName>
        <fullName evidence="4 8">UDP-glucose 6-dehydrogenase</fullName>
        <ecNumber evidence="3 8">1.1.1.22</ecNumber>
    </recommendedName>
</protein>
<evidence type="ECO:0000313" key="14">
    <source>
        <dbReference type="Proteomes" id="UP000013167"/>
    </source>
</evidence>
<feature type="binding site" evidence="11">
    <location>
        <position position="36"/>
    </location>
    <ligand>
        <name>NAD(+)</name>
        <dbReference type="ChEBI" id="CHEBI:57540"/>
    </ligand>
</feature>
<dbReference type="SUPFAM" id="SSF51735">
    <property type="entry name" value="NAD(P)-binding Rossmann-fold domains"/>
    <property type="match status" value="1"/>
</dbReference>
<dbReference type="Pfam" id="PF03721">
    <property type="entry name" value="UDPG_MGDP_dh_N"/>
    <property type="match status" value="1"/>
</dbReference>
<dbReference type="InterPro" id="IPR014027">
    <property type="entry name" value="UDP-Glc/GDP-Man_DH_C"/>
</dbReference>
<dbReference type="Gene3D" id="3.40.50.720">
    <property type="entry name" value="NAD(P)-binding Rossmann-like Domain"/>
    <property type="match status" value="2"/>
</dbReference>
<sequence>MPPHVTVVGTSYVGLSLAVLLSEVADVTAYDIDESRLEFLGRGQSPIDDPDIEARLAAGPLDMRLTSDRATAYEGADFVVVATPTDYDPATNYFNTTSVEQVVGDVITMAPTATAVIKSTIPVGFTRRLRAQLGTDRVIFSPEFLREGRALHDNLHPSRIVVGDEGPEGRAFADLLASAALDHDVPILLTGSTEAEAIKLFANTYLAMRVAFFNELDTYAATHLLDTRQIIEGVGLDPRIGLHYNNPSFGYGGYCLPKDTKQLLANYADVPQTLISAIVEANTTRKDFVAADIVARKPRTVGIHRLVMKAGSDNFRSSSVQGIMKRLKAKGIEVLVHEPELRADSYFGSRVVRDLQELKDSCDLIVANRMSPELTDVAEKVYTRDIFGHD</sequence>
<dbReference type="Proteomes" id="UP000013167">
    <property type="component" value="Unassembled WGS sequence"/>
</dbReference>
<feature type="binding site" evidence="10">
    <location>
        <position position="308"/>
    </location>
    <ligand>
        <name>substrate</name>
    </ligand>
</feature>
<feature type="binding site" evidence="11">
    <location>
        <position position="316"/>
    </location>
    <ligand>
        <name>NAD(+)</name>
        <dbReference type="ChEBI" id="CHEBI:57540"/>
    </ligand>
</feature>
<dbReference type="PIRSF" id="PIRSF500134">
    <property type="entry name" value="UDPglc_DH_bac"/>
    <property type="match status" value="1"/>
</dbReference>
<dbReference type="Pfam" id="PF00984">
    <property type="entry name" value="UDPG_MGDP_dh"/>
    <property type="match status" value="1"/>
</dbReference>
<dbReference type="InterPro" id="IPR036291">
    <property type="entry name" value="NAD(P)-bd_dom_sf"/>
</dbReference>
<evidence type="ECO:0000313" key="13">
    <source>
        <dbReference type="EMBL" id="CCH70167.1"/>
    </source>
</evidence>
<feature type="binding site" evidence="10">
    <location>
        <position position="309"/>
    </location>
    <ligand>
        <name>substrate</name>
    </ligand>
</feature>
<name>N0E015_9MICO</name>
<evidence type="ECO:0000256" key="4">
    <source>
        <dbReference type="ARBA" id="ARBA00015132"/>
    </source>
</evidence>
<evidence type="ECO:0000256" key="2">
    <source>
        <dbReference type="ARBA" id="ARBA00006601"/>
    </source>
</evidence>
<feature type="binding site" evidence="10">
    <location>
        <position position="199"/>
    </location>
    <ligand>
        <name>substrate</name>
    </ligand>
</feature>
<dbReference type="GO" id="GO:0006065">
    <property type="term" value="P:UDP-glucuronate biosynthetic process"/>
    <property type="evidence" value="ECO:0007669"/>
    <property type="project" value="UniProtKB-UniPathway"/>
</dbReference>
<comment type="caution">
    <text evidence="13">The sequence shown here is derived from an EMBL/GenBank/DDBJ whole genome shotgun (WGS) entry which is preliminary data.</text>
</comment>
<feature type="binding site" evidence="10">
    <location>
        <position position="252"/>
    </location>
    <ligand>
        <name>substrate</name>
    </ligand>
</feature>
<feature type="binding site" evidence="11">
    <location>
        <position position="85"/>
    </location>
    <ligand>
        <name>NAD(+)</name>
        <dbReference type="ChEBI" id="CHEBI:57540"/>
    </ligand>
</feature>
<feature type="active site" description="Nucleophile" evidence="9">
    <location>
        <position position="255"/>
    </location>
</feature>
<dbReference type="eggNOG" id="COG1004">
    <property type="taxonomic scope" value="Bacteria"/>
</dbReference>
<dbReference type="EC" id="1.1.1.22" evidence="3 8"/>
<comment type="pathway">
    <text evidence="1">Nucleotide-sugar biosynthesis; UDP-alpha-D-glucuronate biosynthesis; UDP-alpha-D-glucuronate from UDP-alpha-D-glucose: step 1/1.</text>
</comment>
<dbReference type="SMART" id="SM00984">
    <property type="entry name" value="UDPG_MGDP_dh_C"/>
    <property type="match status" value="1"/>
</dbReference>
<dbReference type="InterPro" id="IPR001732">
    <property type="entry name" value="UDP-Glc/GDP-Man_DH_N"/>
</dbReference>
<dbReference type="SUPFAM" id="SSF52413">
    <property type="entry name" value="UDP-glucose/GDP-mannose dehydrogenase C-terminal domain"/>
    <property type="match status" value="1"/>
</dbReference>
<feature type="binding site" evidence="10">
    <location>
        <begin position="244"/>
        <end position="248"/>
    </location>
    <ligand>
        <name>substrate</name>
    </ligand>
</feature>
<dbReference type="EMBL" id="CAIZ01000122">
    <property type="protein sequence ID" value="CCH70167.1"/>
    <property type="molecule type" value="Genomic_DNA"/>
</dbReference>
<dbReference type="PANTHER" id="PTHR43750:SF2">
    <property type="entry name" value="UDP-GLUCOSE 6-DEHYDROGENASE"/>
    <property type="match status" value="1"/>
</dbReference>
<dbReference type="UniPathway" id="UPA00038">
    <property type="reaction ID" value="UER00491"/>
</dbReference>
<dbReference type="InterPro" id="IPR036220">
    <property type="entry name" value="UDP-Glc/GDP-Man_DH_C_sf"/>
</dbReference>